<sequence length="382" mass="41754">MVNQRRNNGYSLFELIIVLSFVGAILTFTVKFTANQQQNSRVQLLVSDLSDLKDAVYSAGKYLDHEVMPEQLVSEQLYFGDLDSPWGEPYQIEYTEYGTYVTGFAKSNQFAARVAKQLPAAEVENGWVKLFIHRPNLQLDVSQFLHRELITDRPYLNQMNTDLDMQGNNIFDAQELTANQSEFTNVSANTAWLSNLVSEDTVAGSLSATNVTSDTAAFTNAQADFLAVSELSVSDLFAENLSVSAPLISVQNLQINNLQGSSLTAEELSVAHQLSVSNAIQANNAHFYTFETQNLDVQNATLQTLSADELSSDSVVANSINVNSFSANQLDISGNLQVSQLNANTIIASDFVTATSSLVAVQKLAAKLDSLWLQCTVDGGCQ</sequence>
<keyword evidence="3" id="KW-1185">Reference proteome</keyword>
<organism evidence="2 3">
    <name type="scientific">Aliidiomarina shirensis</name>
    <dbReference type="NCBI Taxonomy" id="1048642"/>
    <lineage>
        <taxon>Bacteria</taxon>
        <taxon>Pseudomonadati</taxon>
        <taxon>Pseudomonadota</taxon>
        <taxon>Gammaproteobacteria</taxon>
        <taxon>Alteromonadales</taxon>
        <taxon>Idiomarinaceae</taxon>
        <taxon>Aliidiomarina</taxon>
    </lineage>
</organism>
<gene>
    <name evidence="2" type="ORF">CWE13_03885</name>
</gene>
<accession>A0A432WYD3</accession>
<reference evidence="3" key="1">
    <citation type="journal article" date="2018" name="Front. Microbiol.">
        <title>Genome-Based Analysis Reveals the Taxonomy and Diversity of the Family Idiomarinaceae.</title>
        <authorList>
            <person name="Liu Y."/>
            <person name="Lai Q."/>
            <person name="Shao Z."/>
        </authorList>
    </citation>
    <scope>NUCLEOTIDE SEQUENCE [LARGE SCALE GENOMIC DNA]</scope>
    <source>
        <strain evidence="3">AIS</strain>
    </source>
</reference>
<comment type="caution">
    <text evidence="2">The sequence shown here is derived from an EMBL/GenBank/DDBJ whole genome shotgun (WGS) entry which is preliminary data.</text>
</comment>
<dbReference type="AlphaFoldDB" id="A0A432WYD3"/>
<name>A0A432WYD3_9GAMM</name>
<evidence type="ECO:0000313" key="2">
    <source>
        <dbReference type="EMBL" id="RUO38782.1"/>
    </source>
</evidence>
<protein>
    <recommendedName>
        <fullName evidence="4">Type II secretion system protein</fullName>
    </recommendedName>
</protein>
<dbReference type="OrthoDB" id="6238200at2"/>
<keyword evidence="1" id="KW-0812">Transmembrane</keyword>
<feature type="transmembrane region" description="Helical" evidence="1">
    <location>
        <begin position="12"/>
        <end position="34"/>
    </location>
</feature>
<keyword evidence="1" id="KW-0472">Membrane</keyword>
<keyword evidence="1" id="KW-1133">Transmembrane helix</keyword>
<evidence type="ECO:0008006" key="4">
    <source>
        <dbReference type="Google" id="ProtNLM"/>
    </source>
</evidence>
<proteinExistence type="predicted"/>
<evidence type="ECO:0000256" key="1">
    <source>
        <dbReference type="SAM" id="Phobius"/>
    </source>
</evidence>
<dbReference type="Proteomes" id="UP000286934">
    <property type="component" value="Unassembled WGS sequence"/>
</dbReference>
<dbReference type="EMBL" id="PIPP01000001">
    <property type="protein sequence ID" value="RUO38782.1"/>
    <property type="molecule type" value="Genomic_DNA"/>
</dbReference>
<dbReference type="RefSeq" id="WP_126806046.1">
    <property type="nucleotide sequence ID" value="NZ_PIPP01000001.1"/>
</dbReference>
<evidence type="ECO:0000313" key="3">
    <source>
        <dbReference type="Proteomes" id="UP000286934"/>
    </source>
</evidence>